<dbReference type="Gene3D" id="3.40.50.10860">
    <property type="entry name" value="Leucine Dehydrogenase, chain A, domain 1"/>
    <property type="match status" value="1"/>
</dbReference>
<dbReference type="SUPFAM" id="SSF51735">
    <property type="entry name" value="NAD(P)-binding Rossmann-fold domains"/>
    <property type="match status" value="1"/>
</dbReference>
<evidence type="ECO:0000256" key="2">
    <source>
        <dbReference type="ARBA" id="ARBA00011643"/>
    </source>
</evidence>
<keyword evidence="12" id="KW-1185">Reference proteome</keyword>
<dbReference type="InterPro" id="IPR006097">
    <property type="entry name" value="Glu/Leu/Phe/Val/Trp_DH_dimer"/>
</dbReference>
<dbReference type="GO" id="GO:0006537">
    <property type="term" value="P:glutamate biosynthetic process"/>
    <property type="evidence" value="ECO:0007669"/>
    <property type="project" value="TreeGrafter"/>
</dbReference>
<dbReference type="FunFam" id="3.40.50.10860:FF:000002">
    <property type="entry name" value="Glutamate dehydrogenase"/>
    <property type="match status" value="1"/>
</dbReference>
<dbReference type="FunFam" id="3.40.50.720:FF:000030">
    <property type="entry name" value="Glutamate dehydrogenase"/>
    <property type="match status" value="1"/>
</dbReference>
<reference evidence="12" key="1">
    <citation type="submission" date="2016-10" db="EMBL/GenBank/DDBJ databases">
        <authorList>
            <person name="Varghese N."/>
            <person name="Submissions S."/>
        </authorList>
    </citation>
    <scope>NUCLEOTIDE SEQUENCE [LARGE SCALE GENOMIC DNA]</scope>
    <source>
        <strain evidence="12">CGMCC 1.9108</strain>
    </source>
</reference>
<feature type="binding site" evidence="7">
    <location>
        <position position="117"/>
    </location>
    <ligand>
        <name>substrate</name>
    </ligand>
</feature>
<proteinExistence type="inferred from homology"/>
<dbReference type="InterPro" id="IPR006096">
    <property type="entry name" value="Glu/Leu/Phe/Val/Trp_DH_C"/>
</dbReference>
<feature type="active site" description="Proton donor" evidence="6">
    <location>
        <position position="129"/>
    </location>
</feature>
<feature type="domain" description="Glutamate/phenylalanine/leucine/valine/L-tryptophan dehydrogenase C-terminal" evidence="10">
    <location>
        <begin position="205"/>
        <end position="446"/>
    </location>
</feature>
<accession>A0A1G6V0Q3</accession>
<dbReference type="InterPro" id="IPR006095">
    <property type="entry name" value="Glu/Leu/Phe/Val/Trp_DH"/>
</dbReference>
<evidence type="ECO:0000313" key="12">
    <source>
        <dbReference type="Proteomes" id="UP000199628"/>
    </source>
</evidence>
<dbReference type="Pfam" id="PF02812">
    <property type="entry name" value="ELFV_dehydrog_N"/>
    <property type="match status" value="1"/>
</dbReference>
<organism evidence="11 12">
    <name type="scientific">Ruegeria marina</name>
    <dbReference type="NCBI Taxonomy" id="639004"/>
    <lineage>
        <taxon>Bacteria</taxon>
        <taxon>Pseudomonadati</taxon>
        <taxon>Pseudomonadota</taxon>
        <taxon>Alphaproteobacteria</taxon>
        <taxon>Rhodobacterales</taxon>
        <taxon>Roseobacteraceae</taxon>
        <taxon>Ruegeria</taxon>
    </lineage>
</organism>
<evidence type="ECO:0000256" key="9">
    <source>
        <dbReference type="RuleBase" id="RU004417"/>
    </source>
</evidence>
<evidence type="ECO:0000256" key="4">
    <source>
        <dbReference type="ARBA" id="ARBA00048584"/>
    </source>
</evidence>
<dbReference type="InterPro" id="IPR036291">
    <property type="entry name" value="NAD(P)-bd_dom_sf"/>
</dbReference>
<name>A0A1G6V0Q3_9RHOB</name>
<dbReference type="Gene3D" id="3.40.50.720">
    <property type="entry name" value="NAD(P)-binding Rossmann-like Domain"/>
    <property type="match status" value="1"/>
</dbReference>
<dbReference type="PANTHER" id="PTHR43571:SF1">
    <property type="entry name" value="NADP-SPECIFIC GLUTAMATE DEHYDROGENASE 1-RELATED"/>
    <property type="match status" value="1"/>
</dbReference>
<evidence type="ECO:0000256" key="5">
    <source>
        <dbReference type="PIRNR" id="PIRNR000185"/>
    </source>
</evidence>
<dbReference type="SUPFAM" id="SSF53223">
    <property type="entry name" value="Aminoacid dehydrogenase-like, N-terminal domain"/>
    <property type="match status" value="1"/>
</dbReference>
<feature type="binding site" evidence="7">
    <location>
        <position position="93"/>
    </location>
    <ligand>
        <name>substrate</name>
    </ligand>
</feature>
<dbReference type="PRINTS" id="PR00082">
    <property type="entry name" value="GLFDHDRGNASE"/>
</dbReference>
<evidence type="ECO:0000256" key="8">
    <source>
        <dbReference type="PIRSR" id="PIRSR000185-3"/>
    </source>
</evidence>
<dbReference type="SMART" id="SM00839">
    <property type="entry name" value="ELFV_dehydrog"/>
    <property type="match status" value="1"/>
</dbReference>
<protein>
    <recommendedName>
        <fullName evidence="5">Glutamate dehydrogenase</fullName>
    </recommendedName>
</protein>
<dbReference type="NCBIfam" id="NF006929">
    <property type="entry name" value="PRK09414.1"/>
    <property type="match status" value="1"/>
</dbReference>
<keyword evidence="7" id="KW-0520">NAD</keyword>
<dbReference type="PIRSF" id="PIRSF000185">
    <property type="entry name" value="Glu_DH"/>
    <property type="match status" value="1"/>
</dbReference>
<dbReference type="OrthoDB" id="9803297at2"/>
<dbReference type="GO" id="GO:0000166">
    <property type="term" value="F:nucleotide binding"/>
    <property type="evidence" value="ECO:0007669"/>
    <property type="project" value="UniProtKB-KW"/>
</dbReference>
<feature type="binding site" evidence="7">
    <location>
        <position position="381"/>
    </location>
    <ligand>
        <name>substrate</name>
    </ligand>
</feature>
<dbReference type="PANTHER" id="PTHR43571">
    <property type="entry name" value="NADP-SPECIFIC GLUTAMATE DEHYDROGENASE 1-RELATED"/>
    <property type="match status" value="1"/>
</dbReference>
<comment type="catalytic activity">
    <reaction evidence="4">
        <text>L-glutamate + NADP(+) + H2O = 2-oxoglutarate + NH4(+) + NADPH + H(+)</text>
        <dbReference type="Rhea" id="RHEA:11612"/>
        <dbReference type="ChEBI" id="CHEBI:15377"/>
        <dbReference type="ChEBI" id="CHEBI:15378"/>
        <dbReference type="ChEBI" id="CHEBI:16810"/>
        <dbReference type="ChEBI" id="CHEBI:28938"/>
        <dbReference type="ChEBI" id="CHEBI:29985"/>
        <dbReference type="ChEBI" id="CHEBI:57783"/>
        <dbReference type="ChEBI" id="CHEBI:58349"/>
        <dbReference type="EC" id="1.4.1.4"/>
    </reaction>
</comment>
<comment type="subunit">
    <text evidence="2">Homohexamer.</text>
</comment>
<dbReference type="PROSITE" id="PS00074">
    <property type="entry name" value="GLFV_DEHYDROGENASE"/>
    <property type="match status" value="1"/>
</dbReference>
<feature type="binding site" evidence="7">
    <location>
        <position position="243"/>
    </location>
    <ligand>
        <name>NAD(+)</name>
        <dbReference type="ChEBI" id="CHEBI:57540"/>
    </ligand>
</feature>
<evidence type="ECO:0000256" key="6">
    <source>
        <dbReference type="PIRSR" id="PIRSR000185-1"/>
    </source>
</evidence>
<feature type="binding site" evidence="7">
    <location>
        <position position="114"/>
    </location>
    <ligand>
        <name>substrate</name>
    </ligand>
</feature>
<dbReference type="Gene3D" id="1.10.285.10">
    <property type="entry name" value="Glutamate Dehydrogenase, chain A, domain 3"/>
    <property type="match status" value="2"/>
</dbReference>
<feature type="binding site" evidence="7">
    <location>
        <position position="168"/>
    </location>
    <ligand>
        <name>substrate</name>
    </ligand>
</feature>
<dbReference type="GO" id="GO:0004354">
    <property type="term" value="F:glutamate dehydrogenase (NADP+) activity"/>
    <property type="evidence" value="ECO:0007669"/>
    <property type="project" value="UniProtKB-EC"/>
</dbReference>
<dbReference type="InterPro" id="IPR050724">
    <property type="entry name" value="Glu_Leu_Phe_Val_DH"/>
</dbReference>
<dbReference type="AlphaFoldDB" id="A0A1G6V0Q3"/>
<keyword evidence="3 5" id="KW-0560">Oxidoreductase</keyword>
<dbReference type="GO" id="GO:0005829">
    <property type="term" value="C:cytosol"/>
    <property type="evidence" value="ECO:0007669"/>
    <property type="project" value="TreeGrafter"/>
</dbReference>
<evidence type="ECO:0000256" key="3">
    <source>
        <dbReference type="ARBA" id="ARBA00023002"/>
    </source>
</evidence>
<feature type="site" description="Important for catalysis" evidence="8">
    <location>
        <position position="169"/>
    </location>
</feature>
<keyword evidence="7" id="KW-0547">Nucleotide-binding</keyword>
<evidence type="ECO:0000256" key="1">
    <source>
        <dbReference type="ARBA" id="ARBA00006382"/>
    </source>
</evidence>
<feature type="binding site" evidence="7">
    <location>
        <position position="212"/>
    </location>
    <ligand>
        <name>NAD(+)</name>
        <dbReference type="ChEBI" id="CHEBI:57540"/>
    </ligand>
</feature>
<comment type="similarity">
    <text evidence="1 5 9">Belongs to the Glu/Leu/Phe/Val dehydrogenases family.</text>
</comment>
<evidence type="ECO:0000259" key="10">
    <source>
        <dbReference type="SMART" id="SM00839"/>
    </source>
</evidence>
<dbReference type="Proteomes" id="UP000199628">
    <property type="component" value="Unassembled WGS sequence"/>
</dbReference>
<sequence length="448" mass="48383">MSEALRQEDLVKSACGKRHAADSMFLRGFSDLVESVVDIVNQRTEYVESGILERLAEPDRVVSFRIVWLDDAGEVQVNRGYRVQHSNAIGPYKGGLRFAPSVEEGILRRLAFEQTLKNALTGLPMGGAKGGADFDPKDRSKAEIMRFCQAFITELHKEIGPHRDIPAGDIGVGEREIGYMFGQYKRITETFSGVMTGKGLEFGGSCLRREATGFGVIYFLEAMLKHRGEAIDGRSAAISGAGNVATHAAKRFAQTGGKVLTLSDSRGFLHVPEGLSEEWIDQIVAAHDDPGFRLETMAAKVGGSWHPGDTPWRVACDIALPCATENEINAAAVASLVDNGCTIVVEGANLPLTTEAREAVRAAGLLYGPGKVANIGGVAMSGLELSQNAARLHWSEEDLAQDLRRIIEEAHTLCVAHGGDDKQPDYERGANRASFIRVAEAMTAFGIL</sequence>
<dbReference type="InterPro" id="IPR033524">
    <property type="entry name" value="Glu/Leu/Phe/Val_DH_AS"/>
</dbReference>
<dbReference type="InterPro" id="IPR014362">
    <property type="entry name" value="Glu_DH"/>
</dbReference>
<dbReference type="Pfam" id="PF00208">
    <property type="entry name" value="ELFV_dehydrog"/>
    <property type="match status" value="1"/>
</dbReference>
<dbReference type="InterPro" id="IPR046346">
    <property type="entry name" value="Aminoacid_DH-like_N_sf"/>
</dbReference>
<evidence type="ECO:0000313" key="11">
    <source>
        <dbReference type="EMBL" id="SDD46455.1"/>
    </source>
</evidence>
<evidence type="ECO:0000256" key="7">
    <source>
        <dbReference type="PIRSR" id="PIRSR000185-2"/>
    </source>
</evidence>
<gene>
    <name evidence="11" type="ORF">SAMN04488239_107192</name>
</gene>
<dbReference type="EMBL" id="FMZV01000007">
    <property type="protein sequence ID" value="SDD46455.1"/>
    <property type="molecule type" value="Genomic_DNA"/>
</dbReference>
<dbReference type="STRING" id="639004.SAMN04488239_107192"/>
<dbReference type="RefSeq" id="WP_093031660.1">
    <property type="nucleotide sequence ID" value="NZ_FMZV01000007.1"/>
</dbReference>